<proteinExistence type="inferred from homology"/>
<protein>
    <recommendedName>
        <fullName evidence="4">Solute-binding protein family 5 domain-containing protein</fullName>
    </recommendedName>
</protein>
<dbReference type="Gene3D" id="3.40.190.10">
    <property type="entry name" value="Periplasmic binding protein-like II"/>
    <property type="match status" value="1"/>
</dbReference>
<feature type="domain" description="Solute-binding protein family 5" evidence="4">
    <location>
        <begin position="203"/>
        <end position="356"/>
    </location>
</feature>
<dbReference type="RefSeq" id="WP_083160703.1">
    <property type="nucleotide sequence ID" value="NZ_MVHF01000002.1"/>
</dbReference>
<comment type="similarity">
    <text evidence="1">Belongs to the bacterial solute-binding protein 5 family.</text>
</comment>
<dbReference type="PANTHER" id="PTHR30290:SF9">
    <property type="entry name" value="OLIGOPEPTIDE-BINDING PROTEIN APPA"/>
    <property type="match status" value="1"/>
</dbReference>
<comment type="caution">
    <text evidence="5">The sequence shown here is derived from an EMBL/GenBank/DDBJ whole genome shotgun (WGS) entry which is preliminary data.</text>
</comment>
<dbReference type="STRING" id="1927124.BST13_03705"/>
<dbReference type="Proteomes" id="UP000192448">
    <property type="component" value="Unassembled WGS sequence"/>
</dbReference>
<sequence>MSAEITFGWPTAQLTRDPRLAYNTMSKTYSRMVFDSLLDVDAVTGELVPWLAASWRQADALTVEFTIRPGIEFSDGTALSGANVRQSFLDIVELQHVQPLPAAVAALAGLREIQATDTTVTFHFARHNAAFLRSLVGVNLAISKAAGETRVGTAGWSAVAGSGVPATLTDGSHRVVFAQAGYPDTDVYAGEPGDPGEYRVIGHRNAGITYGLCPNVSRGRLADPGIRRALSLLIDHTRLQPILAKAGYTVATSVLAPNTRYHRDLSTELAYDPHRARRLLHAAGAGPGLTFEVLFNSTFSPIDAELLTAVADQWSEHGVRLKLADVDFTELRRRQQSGEYDFRFFYYTGEDPDVLRYQFAISQRNMNRRLKSDDLDDLLDEQLSCADSENRRSLVHTIQELIIQRGLWYPIGNVRTVAAYHPRTVTARLDTEGLVRLEPVQTTRKAHAL</sequence>
<dbReference type="GO" id="GO:0043190">
    <property type="term" value="C:ATP-binding cassette (ABC) transporter complex"/>
    <property type="evidence" value="ECO:0007669"/>
    <property type="project" value="InterPro"/>
</dbReference>
<dbReference type="EMBL" id="MVHF01000002">
    <property type="protein sequence ID" value="ORA39369.1"/>
    <property type="molecule type" value="Genomic_DNA"/>
</dbReference>
<dbReference type="InterPro" id="IPR030678">
    <property type="entry name" value="Peptide/Ni-bd"/>
</dbReference>
<reference evidence="5 6" key="1">
    <citation type="submission" date="2017-02" db="EMBL/GenBank/DDBJ databases">
        <title>The new phylogeny of genus Mycobacterium.</title>
        <authorList>
            <person name="Tortoli E."/>
            <person name="Trovato A."/>
            <person name="Cirillo D.M."/>
        </authorList>
    </citation>
    <scope>NUCLEOTIDE SEQUENCE [LARGE SCALE GENOMIC DNA]</scope>
    <source>
        <strain evidence="5 6">RW6</strain>
    </source>
</reference>
<dbReference type="Gene3D" id="3.10.105.10">
    <property type="entry name" value="Dipeptide-binding Protein, Domain 3"/>
    <property type="match status" value="1"/>
</dbReference>
<keyword evidence="2" id="KW-0813">Transport</keyword>
<keyword evidence="3" id="KW-0732">Signal</keyword>
<dbReference type="InterPro" id="IPR039424">
    <property type="entry name" value="SBP_5"/>
</dbReference>
<dbReference type="GO" id="GO:0015833">
    <property type="term" value="P:peptide transport"/>
    <property type="evidence" value="ECO:0007669"/>
    <property type="project" value="TreeGrafter"/>
</dbReference>
<dbReference type="InterPro" id="IPR000914">
    <property type="entry name" value="SBP_5_dom"/>
</dbReference>
<dbReference type="GO" id="GO:0042597">
    <property type="term" value="C:periplasmic space"/>
    <property type="evidence" value="ECO:0007669"/>
    <property type="project" value="UniProtKB-ARBA"/>
</dbReference>
<dbReference type="PIRSF" id="PIRSF002741">
    <property type="entry name" value="MppA"/>
    <property type="match status" value="1"/>
</dbReference>
<dbReference type="OrthoDB" id="9046151at2"/>
<organism evidence="5 6">
    <name type="scientific">Mycobacterium aquaticum</name>
    <dbReference type="NCBI Taxonomy" id="1927124"/>
    <lineage>
        <taxon>Bacteria</taxon>
        <taxon>Bacillati</taxon>
        <taxon>Actinomycetota</taxon>
        <taxon>Actinomycetes</taxon>
        <taxon>Mycobacteriales</taxon>
        <taxon>Mycobacteriaceae</taxon>
        <taxon>Mycobacterium</taxon>
    </lineage>
</organism>
<evidence type="ECO:0000256" key="2">
    <source>
        <dbReference type="ARBA" id="ARBA00022448"/>
    </source>
</evidence>
<name>A0A1X0BAY4_9MYCO</name>
<feature type="domain" description="Solute-binding protein family 5" evidence="4">
    <location>
        <begin position="46"/>
        <end position="144"/>
    </location>
</feature>
<evidence type="ECO:0000256" key="3">
    <source>
        <dbReference type="ARBA" id="ARBA00022729"/>
    </source>
</evidence>
<dbReference type="Pfam" id="PF00496">
    <property type="entry name" value="SBP_bac_5"/>
    <property type="match status" value="2"/>
</dbReference>
<gene>
    <name evidence="5" type="ORF">BST13_03705</name>
</gene>
<dbReference type="PANTHER" id="PTHR30290">
    <property type="entry name" value="PERIPLASMIC BINDING COMPONENT OF ABC TRANSPORTER"/>
    <property type="match status" value="1"/>
</dbReference>
<dbReference type="GO" id="GO:1904680">
    <property type="term" value="F:peptide transmembrane transporter activity"/>
    <property type="evidence" value="ECO:0007669"/>
    <property type="project" value="TreeGrafter"/>
</dbReference>
<evidence type="ECO:0000259" key="4">
    <source>
        <dbReference type="Pfam" id="PF00496"/>
    </source>
</evidence>
<keyword evidence="6" id="KW-1185">Reference proteome</keyword>
<evidence type="ECO:0000313" key="5">
    <source>
        <dbReference type="EMBL" id="ORA39369.1"/>
    </source>
</evidence>
<evidence type="ECO:0000313" key="6">
    <source>
        <dbReference type="Proteomes" id="UP000192448"/>
    </source>
</evidence>
<dbReference type="AlphaFoldDB" id="A0A1X0BAY4"/>
<accession>A0A1X0BAY4</accession>
<evidence type="ECO:0000256" key="1">
    <source>
        <dbReference type="ARBA" id="ARBA00005695"/>
    </source>
</evidence>
<dbReference type="SUPFAM" id="SSF53850">
    <property type="entry name" value="Periplasmic binding protein-like II"/>
    <property type="match status" value="1"/>
</dbReference>